<proteinExistence type="predicted"/>
<evidence type="ECO:0000313" key="4">
    <source>
        <dbReference type="Proteomes" id="UP000000763"/>
    </source>
</evidence>
<evidence type="ECO:0000313" key="3">
    <source>
        <dbReference type="EMBL" id="BAD19310.1"/>
    </source>
</evidence>
<reference evidence="3" key="2">
    <citation type="submission" date="2001-08" db="EMBL/GenBank/DDBJ databases">
        <title>Oryza sativa nipponbare(GA3) genomic DNA, chromosome 2, BAC clone:OJ1715_H01.</title>
        <authorList>
            <person name="Sasaki T."/>
            <person name="Matsumoto T."/>
            <person name="Yamamoto K."/>
        </authorList>
    </citation>
    <scope>NUCLEOTIDE SEQUENCE</scope>
</reference>
<dbReference type="EMBL" id="AP004057">
    <property type="protein sequence ID" value="BAD19200.1"/>
    <property type="molecule type" value="Genomic_DNA"/>
</dbReference>
<reference evidence="4" key="4">
    <citation type="journal article" date="2008" name="Nucleic Acids Res.">
        <title>The rice annotation project database (RAP-DB): 2008 update.</title>
        <authorList>
            <consortium name="The rice annotation project (RAP)"/>
        </authorList>
    </citation>
    <scope>GENOME REANNOTATION</scope>
    <source>
        <strain evidence="4">cv. Nipponbare</strain>
    </source>
</reference>
<name>Q6K8V0_ORYSJ</name>
<sequence length="171" mass="18644">MATLPVAVGTARRAPNVGWRTSERGKVVVAAFWLRPRCWGGRRRGGGEAEEARIGMRWRRRGVGGEAVSSRRPRGFAARHSCRSRRLATPSSSRRPAIPPTFRRPVAPTELMPPRHSAKVPPLRRAPTAPSLLPPPPSSRCPAAPPLHQAPAELALSISLAVRIKRKGKCN</sequence>
<dbReference type="Proteomes" id="UP000000763">
    <property type="component" value="Chromosome 2"/>
</dbReference>
<dbReference type="AlphaFoldDB" id="Q6K8V0"/>
<evidence type="ECO:0000313" key="2">
    <source>
        <dbReference type="EMBL" id="BAD19200.1"/>
    </source>
</evidence>
<evidence type="ECO:0000256" key="1">
    <source>
        <dbReference type="SAM" id="MobiDB-lite"/>
    </source>
</evidence>
<gene>
    <name evidence="2" type="ORF">OJ1316_E06.3</name>
    <name evidence="3" type="ORF">OJ1715_H01.40</name>
</gene>
<feature type="compositionally biased region" description="Low complexity" evidence="1">
    <location>
        <begin position="121"/>
        <end position="131"/>
    </location>
</feature>
<organism evidence="3 4">
    <name type="scientific">Oryza sativa subsp. japonica</name>
    <name type="common">Rice</name>
    <dbReference type="NCBI Taxonomy" id="39947"/>
    <lineage>
        <taxon>Eukaryota</taxon>
        <taxon>Viridiplantae</taxon>
        <taxon>Streptophyta</taxon>
        <taxon>Embryophyta</taxon>
        <taxon>Tracheophyta</taxon>
        <taxon>Spermatophyta</taxon>
        <taxon>Magnoliopsida</taxon>
        <taxon>Liliopsida</taxon>
        <taxon>Poales</taxon>
        <taxon>Poaceae</taxon>
        <taxon>BOP clade</taxon>
        <taxon>Oryzoideae</taxon>
        <taxon>Oryzeae</taxon>
        <taxon>Oryzinae</taxon>
        <taxon>Oryza</taxon>
        <taxon>Oryza sativa</taxon>
    </lineage>
</organism>
<accession>Q6K8V0</accession>
<feature type="compositionally biased region" description="Pro residues" evidence="1">
    <location>
        <begin position="132"/>
        <end position="145"/>
    </location>
</feature>
<dbReference type="EMBL" id="AP004095">
    <property type="protein sequence ID" value="BAD19310.1"/>
    <property type="molecule type" value="Genomic_DNA"/>
</dbReference>
<reference evidence="4" key="3">
    <citation type="journal article" date="2005" name="Nature">
        <title>The map-based sequence of the rice genome.</title>
        <authorList>
            <consortium name="International rice genome sequencing project (IRGSP)"/>
            <person name="Matsumoto T."/>
            <person name="Wu J."/>
            <person name="Kanamori H."/>
            <person name="Katayose Y."/>
            <person name="Fujisawa M."/>
            <person name="Namiki N."/>
            <person name="Mizuno H."/>
            <person name="Yamamoto K."/>
            <person name="Antonio B.A."/>
            <person name="Baba T."/>
            <person name="Sakata K."/>
            <person name="Nagamura Y."/>
            <person name="Aoki H."/>
            <person name="Arikawa K."/>
            <person name="Arita K."/>
            <person name="Bito T."/>
            <person name="Chiden Y."/>
            <person name="Fujitsuka N."/>
            <person name="Fukunaka R."/>
            <person name="Hamada M."/>
            <person name="Harada C."/>
            <person name="Hayashi A."/>
            <person name="Hijishita S."/>
            <person name="Honda M."/>
            <person name="Hosokawa S."/>
            <person name="Ichikawa Y."/>
            <person name="Idonuma A."/>
            <person name="Iijima M."/>
            <person name="Ikeda M."/>
            <person name="Ikeno M."/>
            <person name="Ito K."/>
            <person name="Ito S."/>
            <person name="Ito T."/>
            <person name="Ito Y."/>
            <person name="Ito Y."/>
            <person name="Iwabuchi A."/>
            <person name="Kamiya K."/>
            <person name="Karasawa W."/>
            <person name="Kurita K."/>
            <person name="Katagiri S."/>
            <person name="Kikuta A."/>
            <person name="Kobayashi H."/>
            <person name="Kobayashi N."/>
            <person name="Machita K."/>
            <person name="Maehara T."/>
            <person name="Masukawa M."/>
            <person name="Mizubayashi T."/>
            <person name="Mukai Y."/>
            <person name="Nagasaki H."/>
            <person name="Nagata Y."/>
            <person name="Naito S."/>
            <person name="Nakashima M."/>
            <person name="Nakama Y."/>
            <person name="Nakamichi Y."/>
            <person name="Nakamura M."/>
            <person name="Meguro A."/>
            <person name="Negishi M."/>
            <person name="Ohta I."/>
            <person name="Ohta T."/>
            <person name="Okamoto M."/>
            <person name="Ono N."/>
            <person name="Saji S."/>
            <person name="Sakaguchi M."/>
            <person name="Sakai K."/>
            <person name="Shibata M."/>
            <person name="Shimokawa T."/>
            <person name="Song J."/>
            <person name="Takazaki Y."/>
            <person name="Terasawa K."/>
            <person name="Tsugane M."/>
            <person name="Tsuji K."/>
            <person name="Ueda S."/>
            <person name="Waki K."/>
            <person name="Yamagata H."/>
            <person name="Yamamoto M."/>
            <person name="Yamamoto S."/>
            <person name="Yamane H."/>
            <person name="Yoshiki S."/>
            <person name="Yoshihara R."/>
            <person name="Yukawa K."/>
            <person name="Zhong H."/>
            <person name="Yano M."/>
            <person name="Yuan Q."/>
            <person name="Ouyang S."/>
            <person name="Liu J."/>
            <person name="Jones K.M."/>
            <person name="Gansberger K."/>
            <person name="Moffat K."/>
            <person name="Hill J."/>
            <person name="Bera J."/>
            <person name="Fadrosh D."/>
            <person name="Jin S."/>
            <person name="Johri S."/>
            <person name="Kim M."/>
            <person name="Overton L."/>
            <person name="Reardon M."/>
            <person name="Tsitrin T."/>
            <person name="Vuong H."/>
            <person name="Weaver B."/>
            <person name="Ciecko A."/>
            <person name="Tallon L."/>
            <person name="Jackson J."/>
            <person name="Pai G."/>
            <person name="Aken S.V."/>
            <person name="Utterback T."/>
            <person name="Reidmuller S."/>
            <person name="Feldblyum T."/>
            <person name="Hsiao J."/>
            <person name="Zismann V."/>
            <person name="Iobst S."/>
            <person name="de Vazeille A.R."/>
            <person name="Buell C.R."/>
            <person name="Ying K."/>
            <person name="Li Y."/>
            <person name="Lu T."/>
            <person name="Huang Y."/>
            <person name="Zhao Q."/>
            <person name="Feng Q."/>
            <person name="Zhang L."/>
            <person name="Zhu J."/>
            <person name="Weng Q."/>
            <person name="Mu J."/>
            <person name="Lu Y."/>
            <person name="Fan D."/>
            <person name="Liu Y."/>
            <person name="Guan J."/>
            <person name="Zhang Y."/>
            <person name="Yu S."/>
            <person name="Liu X."/>
            <person name="Zhang Y."/>
            <person name="Hong G."/>
            <person name="Han B."/>
            <person name="Choisne N."/>
            <person name="Demange N."/>
            <person name="Orjeda G."/>
            <person name="Samain S."/>
            <person name="Cattolico L."/>
            <person name="Pelletier E."/>
            <person name="Couloux A."/>
            <person name="Segurens B."/>
            <person name="Wincker P."/>
            <person name="D'Hont A."/>
            <person name="Scarpelli C."/>
            <person name="Weissenbach J."/>
            <person name="Salanoubat M."/>
            <person name="Quetier F."/>
            <person name="Yu Y."/>
            <person name="Kim H.R."/>
            <person name="Rambo T."/>
            <person name="Currie J."/>
            <person name="Collura K."/>
            <person name="Luo M."/>
            <person name="Yang T."/>
            <person name="Ammiraju J.S.S."/>
            <person name="Engler F."/>
            <person name="Soderlund C."/>
            <person name="Wing R.A."/>
            <person name="Palmer L.E."/>
            <person name="de la Bastide M."/>
            <person name="Spiegel L."/>
            <person name="Nascimento L."/>
            <person name="Zutavern T."/>
            <person name="O'Shaughnessy A."/>
            <person name="Dike S."/>
            <person name="Dedhia N."/>
            <person name="Preston R."/>
            <person name="Balija V."/>
            <person name="McCombie W.R."/>
            <person name="Chow T."/>
            <person name="Chen H."/>
            <person name="Chung M."/>
            <person name="Chen C."/>
            <person name="Shaw J."/>
            <person name="Wu H."/>
            <person name="Hsiao K."/>
            <person name="Chao Y."/>
            <person name="Chu M."/>
            <person name="Cheng C."/>
            <person name="Hour A."/>
            <person name="Lee P."/>
            <person name="Lin S."/>
            <person name="Lin Y."/>
            <person name="Liou J."/>
            <person name="Liu S."/>
            <person name="Hsing Y."/>
            <person name="Raghuvanshi S."/>
            <person name="Mohanty A."/>
            <person name="Bharti A.K."/>
            <person name="Gaur A."/>
            <person name="Gupta V."/>
            <person name="Kumar D."/>
            <person name="Ravi V."/>
            <person name="Vij S."/>
            <person name="Kapur A."/>
            <person name="Khurana P."/>
            <person name="Khurana P."/>
            <person name="Khurana J.P."/>
            <person name="Tyagi A.K."/>
            <person name="Gaikwad K."/>
            <person name="Singh A."/>
            <person name="Dalal V."/>
            <person name="Srivastava S."/>
            <person name="Dixit A."/>
            <person name="Pal A.K."/>
            <person name="Ghazi I.A."/>
            <person name="Yadav M."/>
            <person name="Pandit A."/>
            <person name="Bhargava A."/>
            <person name="Sureshbabu K."/>
            <person name="Batra K."/>
            <person name="Sharma T.R."/>
            <person name="Mohapatra T."/>
            <person name="Singh N.K."/>
            <person name="Messing J."/>
            <person name="Nelson A.B."/>
            <person name="Fuks G."/>
            <person name="Kavchok S."/>
            <person name="Keizer G."/>
            <person name="Linton E."/>
            <person name="Llaca V."/>
            <person name="Song R."/>
            <person name="Tanyolac B."/>
            <person name="Young S."/>
            <person name="Ho-Il K."/>
            <person name="Hahn J.H."/>
            <person name="Sangsakoo G."/>
            <person name="Vanavichit A."/>
            <person name="de Mattos Luiz.A.T."/>
            <person name="Zimmer P.D."/>
            <person name="Malone G."/>
            <person name="Dellagostin O."/>
            <person name="de Oliveira A.C."/>
            <person name="Bevan M."/>
            <person name="Bancroft I."/>
            <person name="Minx P."/>
            <person name="Cordum H."/>
            <person name="Wilson R."/>
            <person name="Cheng Z."/>
            <person name="Jin W."/>
            <person name="Jiang J."/>
            <person name="Leong S.A."/>
            <person name="Iwama H."/>
            <person name="Gojobori T."/>
            <person name="Itoh T."/>
            <person name="Niimura Y."/>
            <person name="Fujii Y."/>
            <person name="Habara T."/>
            <person name="Sakai H."/>
            <person name="Sato Y."/>
            <person name="Wilson G."/>
            <person name="Kumar K."/>
            <person name="McCouch S."/>
            <person name="Juretic N."/>
            <person name="Hoen D."/>
            <person name="Wright S."/>
            <person name="Bruskiewich R."/>
            <person name="Bureau T."/>
            <person name="Miyao A."/>
            <person name="Hirochika H."/>
            <person name="Nishikawa T."/>
            <person name="Kadowaki K."/>
            <person name="Sugiura M."/>
            <person name="Burr B."/>
            <person name="Sasaki T."/>
        </authorList>
    </citation>
    <scope>NUCLEOTIDE SEQUENCE [LARGE SCALE GENOMIC DNA]</scope>
    <source>
        <strain evidence="4">cv. Nipponbare</strain>
    </source>
</reference>
<protein>
    <submittedName>
        <fullName evidence="3">Uncharacterized protein</fullName>
    </submittedName>
</protein>
<feature type="region of interest" description="Disordered" evidence="1">
    <location>
        <begin position="64"/>
        <end position="146"/>
    </location>
</feature>
<reference evidence="2" key="1">
    <citation type="submission" date="2001-08" db="EMBL/GenBank/DDBJ databases">
        <title>Oryza sativa nipponbare(GA3) genomic DNA, chromosome 2, BAC clone:OJ1316_E06.</title>
        <authorList>
            <person name="Sasaki T."/>
            <person name="Matsumoto T."/>
            <person name="Yamamoto K."/>
        </authorList>
    </citation>
    <scope>NUCLEOTIDE SEQUENCE</scope>
</reference>